<evidence type="ECO:0000313" key="3">
    <source>
        <dbReference type="RefSeq" id="XP_015936163.1"/>
    </source>
</evidence>
<keyword evidence="2" id="KW-1185">Reference proteome</keyword>
<name>A0A6P4B9V4_ARADU</name>
<accession>A0A6P4B9V4</accession>
<feature type="domain" description="MULE transposase" evidence="1">
    <location>
        <begin position="203"/>
        <end position="251"/>
    </location>
</feature>
<dbReference type="InterPro" id="IPR018289">
    <property type="entry name" value="MULE_transposase_dom"/>
</dbReference>
<dbReference type="RefSeq" id="XP_015936163.1">
    <property type="nucleotide sequence ID" value="XM_016080677.1"/>
</dbReference>
<dbReference type="PANTHER" id="PTHR31973">
    <property type="entry name" value="POLYPROTEIN, PUTATIVE-RELATED"/>
    <property type="match status" value="1"/>
</dbReference>
<dbReference type="GeneID" id="107462110"/>
<proteinExistence type="predicted"/>
<sequence length="264" mass="30974">MSDVDMDGDDIVWEYESEELHTPVSSEDEGNKYQWPEFNDQYTFGEGRFELGTRFVTIERFKEVVKDIFIAEGRELVWIKNDKERVRIGCKDKECARIAHLSYNRQLQCFQVKTYRNEYTCARDFGSNTTDQHWISKKVEKRMATHPYMTTYETIDFLREDFDLTAHPKMVYRAVNEAKEKMMVVYCFEACKRKFKSGCRPLIHLDGAFLKTYHGGQLLSVIAQDANNQSYVVAFAVARSENKESWKWFLTLLQEDIGDIGNHG</sequence>
<evidence type="ECO:0000313" key="2">
    <source>
        <dbReference type="Proteomes" id="UP000515211"/>
    </source>
</evidence>
<protein>
    <submittedName>
        <fullName evidence="3">Uncharacterized protein LOC107462110</fullName>
    </submittedName>
</protein>
<gene>
    <name evidence="3" type="primary">LOC107462110</name>
</gene>
<reference evidence="2" key="1">
    <citation type="journal article" date="2016" name="Nat. Genet.">
        <title>The genome sequences of Arachis duranensis and Arachis ipaensis, the diploid ancestors of cultivated peanut.</title>
        <authorList>
            <person name="Bertioli D.J."/>
            <person name="Cannon S.B."/>
            <person name="Froenicke L."/>
            <person name="Huang G."/>
            <person name="Farmer A.D."/>
            <person name="Cannon E.K."/>
            <person name="Liu X."/>
            <person name="Gao D."/>
            <person name="Clevenger J."/>
            <person name="Dash S."/>
            <person name="Ren L."/>
            <person name="Moretzsohn M.C."/>
            <person name="Shirasawa K."/>
            <person name="Huang W."/>
            <person name="Vidigal B."/>
            <person name="Abernathy B."/>
            <person name="Chu Y."/>
            <person name="Niederhuth C.E."/>
            <person name="Umale P."/>
            <person name="Araujo A.C."/>
            <person name="Kozik A."/>
            <person name="Kim K.D."/>
            <person name="Burow M.D."/>
            <person name="Varshney R.K."/>
            <person name="Wang X."/>
            <person name="Zhang X."/>
            <person name="Barkley N."/>
            <person name="Guimaraes P.M."/>
            <person name="Isobe S."/>
            <person name="Guo B."/>
            <person name="Liao B."/>
            <person name="Stalker H.T."/>
            <person name="Schmitz R.J."/>
            <person name="Scheffler B.E."/>
            <person name="Leal-Bertioli S.C."/>
            <person name="Xun X."/>
            <person name="Jackson S.A."/>
            <person name="Michelmore R."/>
            <person name="Ozias-Akins P."/>
        </authorList>
    </citation>
    <scope>NUCLEOTIDE SEQUENCE [LARGE SCALE GENOMIC DNA]</scope>
    <source>
        <strain evidence="2">cv. V14167</strain>
    </source>
</reference>
<dbReference type="KEGG" id="adu:107462110"/>
<dbReference type="OrthoDB" id="1746950at2759"/>
<reference evidence="3" key="2">
    <citation type="submission" date="2025-08" db="UniProtKB">
        <authorList>
            <consortium name="RefSeq"/>
        </authorList>
    </citation>
    <scope>IDENTIFICATION</scope>
    <source>
        <tissue evidence="3">Whole plant</tissue>
    </source>
</reference>
<organism evidence="2 3">
    <name type="scientific">Arachis duranensis</name>
    <name type="common">Wild peanut</name>
    <dbReference type="NCBI Taxonomy" id="130453"/>
    <lineage>
        <taxon>Eukaryota</taxon>
        <taxon>Viridiplantae</taxon>
        <taxon>Streptophyta</taxon>
        <taxon>Embryophyta</taxon>
        <taxon>Tracheophyta</taxon>
        <taxon>Spermatophyta</taxon>
        <taxon>Magnoliopsida</taxon>
        <taxon>eudicotyledons</taxon>
        <taxon>Gunneridae</taxon>
        <taxon>Pentapetalae</taxon>
        <taxon>rosids</taxon>
        <taxon>fabids</taxon>
        <taxon>Fabales</taxon>
        <taxon>Fabaceae</taxon>
        <taxon>Papilionoideae</taxon>
        <taxon>50 kb inversion clade</taxon>
        <taxon>dalbergioids sensu lato</taxon>
        <taxon>Dalbergieae</taxon>
        <taxon>Pterocarpus clade</taxon>
        <taxon>Arachis</taxon>
    </lineage>
</organism>
<dbReference type="Proteomes" id="UP000515211">
    <property type="component" value="Chromosome 8"/>
</dbReference>
<dbReference type="AlphaFoldDB" id="A0A6P4B9V4"/>
<dbReference type="Pfam" id="PF10551">
    <property type="entry name" value="MULE"/>
    <property type="match status" value="1"/>
</dbReference>
<evidence type="ECO:0000259" key="1">
    <source>
        <dbReference type="Pfam" id="PF10551"/>
    </source>
</evidence>
<dbReference type="PANTHER" id="PTHR31973:SF187">
    <property type="entry name" value="MUTATOR TRANSPOSASE MUDRA PROTEIN"/>
    <property type="match status" value="1"/>
</dbReference>